<evidence type="ECO:0000256" key="2">
    <source>
        <dbReference type="ARBA" id="ARBA00022946"/>
    </source>
</evidence>
<dbReference type="PROSITE" id="PS51352">
    <property type="entry name" value="THIOREDOXIN_2"/>
    <property type="match status" value="1"/>
</dbReference>
<dbReference type="PROSITE" id="PS00194">
    <property type="entry name" value="THIOREDOXIN_1"/>
    <property type="match status" value="1"/>
</dbReference>
<evidence type="ECO:0000259" key="6">
    <source>
        <dbReference type="PROSITE" id="PS51352"/>
    </source>
</evidence>
<evidence type="ECO:0000256" key="1">
    <source>
        <dbReference type="ARBA" id="ARBA00022448"/>
    </source>
</evidence>
<dbReference type="InterPro" id="IPR017937">
    <property type="entry name" value="Thioredoxin_CS"/>
</dbReference>
<evidence type="ECO:0000313" key="8">
    <source>
        <dbReference type="Proteomes" id="UP001497457"/>
    </source>
</evidence>
<dbReference type="PANTHER" id="PTHR45663:SF39">
    <property type="entry name" value="THIOREDOXIN DOMAIN-CONTAINING PROTEIN"/>
    <property type="match status" value="1"/>
</dbReference>
<dbReference type="PRINTS" id="PR00421">
    <property type="entry name" value="THIOREDOXIN"/>
</dbReference>
<dbReference type="Pfam" id="PF00085">
    <property type="entry name" value="Thioredoxin"/>
    <property type="match status" value="1"/>
</dbReference>
<accession>A0ABC8ZSW3</accession>
<keyword evidence="2" id="KW-0809">Transit peptide</keyword>
<dbReference type="Proteomes" id="UP001497457">
    <property type="component" value="Chromosome 2b"/>
</dbReference>
<keyword evidence="4" id="KW-1015">Disulfide bond</keyword>
<sequence length="180" mass="19288">MSTETIAAAATSALGSRCLRAAASFISFRLRPTARLPGAVAASVPASRRCKAKAKAHDHHDDDSKGKASAAIDDQLVLDVAGSTWDDLVLGCQSPVLVEFWAPWCGPCRLMLPVVADVAKAYAGRLRCLKLNTDENQDLATRYGIRSIPTILIFKNGERKETVIGAVSDTTLAMTVERFS</sequence>
<proteinExistence type="predicted"/>
<keyword evidence="5" id="KW-0676">Redox-active center</keyword>
<dbReference type="SUPFAM" id="SSF52833">
    <property type="entry name" value="Thioredoxin-like"/>
    <property type="match status" value="1"/>
</dbReference>
<evidence type="ECO:0000313" key="7">
    <source>
        <dbReference type="EMBL" id="CAL4966224.1"/>
    </source>
</evidence>
<dbReference type="AlphaFoldDB" id="A0ABC8ZSW3"/>
<gene>
    <name evidence="7" type="ORF">URODEC1_LOCUS47666</name>
</gene>
<dbReference type="InterPro" id="IPR036249">
    <property type="entry name" value="Thioredoxin-like_sf"/>
</dbReference>
<feature type="domain" description="Thioredoxin" evidence="6">
    <location>
        <begin position="50"/>
        <end position="180"/>
    </location>
</feature>
<dbReference type="Gene3D" id="3.40.30.10">
    <property type="entry name" value="Glutaredoxin"/>
    <property type="match status" value="1"/>
</dbReference>
<dbReference type="FunFam" id="3.40.30.10:FF:000001">
    <property type="entry name" value="Thioredoxin"/>
    <property type="match status" value="1"/>
</dbReference>
<keyword evidence="3" id="KW-0249">Electron transport</keyword>
<protein>
    <recommendedName>
        <fullName evidence="6">Thioredoxin domain-containing protein</fullName>
    </recommendedName>
</protein>
<name>A0ABC8ZSW3_9POAL</name>
<reference evidence="7" key="1">
    <citation type="submission" date="2024-10" db="EMBL/GenBank/DDBJ databases">
        <authorList>
            <person name="Ryan C."/>
        </authorList>
    </citation>
    <scope>NUCLEOTIDE SEQUENCE [LARGE SCALE GENOMIC DNA]</scope>
</reference>
<dbReference type="InterPro" id="IPR005746">
    <property type="entry name" value="Thioredoxin"/>
</dbReference>
<evidence type="ECO:0000256" key="5">
    <source>
        <dbReference type="ARBA" id="ARBA00023284"/>
    </source>
</evidence>
<organism evidence="7 8">
    <name type="scientific">Urochloa decumbens</name>
    <dbReference type="NCBI Taxonomy" id="240449"/>
    <lineage>
        <taxon>Eukaryota</taxon>
        <taxon>Viridiplantae</taxon>
        <taxon>Streptophyta</taxon>
        <taxon>Embryophyta</taxon>
        <taxon>Tracheophyta</taxon>
        <taxon>Spermatophyta</taxon>
        <taxon>Magnoliopsida</taxon>
        <taxon>Liliopsida</taxon>
        <taxon>Poales</taxon>
        <taxon>Poaceae</taxon>
        <taxon>PACMAD clade</taxon>
        <taxon>Panicoideae</taxon>
        <taxon>Panicodae</taxon>
        <taxon>Paniceae</taxon>
        <taxon>Melinidinae</taxon>
        <taxon>Urochloa</taxon>
    </lineage>
</organism>
<dbReference type="CDD" id="cd02947">
    <property type="entry name" value="TRX_family"/>
    <property type="match status" value="1"/>
</dbReference>
<dbReference type="NCBIfam" id="TIGR01068">
    <property type="entry name" value="thioredoxin"/>
    <property type="match status" value="1"/>
</dbReference>
<dbReference type="InterPro" id="IPR013766">
    <property type="entry name" value="Thioredoxin_domain"/>
</dbReference>
<keyword evidence="1" id="KW-0813">Transport</keyword>
<dbReference type="PANTHER" id="PTHR45663">
    <property type="entry name" value="GEO12009P1"/>
    <property type="match status" value="1"/>
</dbReference>
<keyword evidence="8" id="KW-1185">Reference proteome</keyword>
<dbReference type="GO" id="GO:0140096">
    <property type="term" value="F:catalytic activity, acting on a protein"/>
    <property type="evidence" value="ECO:0007669"/>
    <property type="project" value="UniProtKB-ARBA"/>
</dbReference>
<evidence type="ECO:0000256" key="3">
    <source>
        <dbReference type="ARBA" id="ARBA00022982"/>
    </source>
</evidence>
<evidence type="ECO:0000256" key="4">
    <source>
        <dbReference type="ARBA" id="ARBA00023157"/>
    </source>
</evidence>
<dbReference type="EMBL" id="OZ075112">
    <property type="protein sequence ID" value="CAL4966224.1"/>
    <property type="molecule type" value="Genomic_DNA"/>
</dbReference>